<evidence type="ECO:0000256" key="3">
    <source>
        <dbReference type="SAM" id="MobiDB-lite"/>
    </source>
</evidence>
<keyword evidence="6" id="KW-1185">Reference proteome</keyword>
<dbReference type="InterPro" id="IPR011993">
    <property type="entry name" value="PH-like_dom_sf"/>
</dbReference>
<dbReference type="SUPFAM" id="SSF50729">
    <property type="entry name" value="PH domain-like"/>
    <property type="match status" value="1"/>
</dbReference>
<protein>
    <recommendedName>
        <fullName evidence="4">PH domain-containing protein</fullName>
    </recommendedName>
</protein>
<dbReference type="PANTHER" id="PTHR12187">
    <property type="entry name" value="AGAP000124-PA"/>
    <property type="match status" value="1"/>
</dbReference>
<evidence type="ECO:0000313" key="5">
    <source>
        <dbReference type="EMBL" id="KDO28224.1"/>
    </source>
</evidence>
<dbReference type="Proteomes" id="UP000030745">
    <property type="component" value="Unassembled WGS sequence"/>
</dbReference>
<feature type="domain" description="PH" evidence="4">
    <location>
        <begin position="63"/>
        <end position="162"/>
    </location>
</feature>
<proteinExistence type="predicted"/>
<dbReference type="AlphaFoldDB" id="A0A067CBW4"/>
<organism evidence="5 6">
    <name type="scientific">Saprolegnia parasitica (strain CBS 223.65)</name>
    <dbReference type="NCBI Taxonomy" id="695850"/>
    <lineage>
        <taxon>Eukaryota</taxon>
        <taxon>Sar</taxon>
        <taxon>Stramenopiles</taxon>
        <taxon>Oomycota</taxon>
        <taxon>Saprolegniomycetes</taxon>
        <taxon>Saprolegniales</taxon>
        <taxon>Saprolegniaceae</taxon>
        <taxon>Saprolegnia</taxon>
    </lineage>
</organism>
<reference evidence="5 6" key="1">
    <citation type="journal article" date="2013" name="PLoS Genet.">
        <title>Distinctive expansion of potential virulence genes in the genome of the oomycete fish pathogen Saprolegnia parasitica.</title>
        <authorList>
            <person name="Jiang R.H."/>
            <person name="de Bruijn I."/>
            <person name="Haas B.J."/>
            <person name="Belmonte R."/>
            <person name="Lobach L."/>
            <person name="Christie J."/>
            <person name="van den Ackerveken G."/>
            <person name="Bottin A."/>
            <person name="Bulone V."/>
            <person name="Diaz-Moreno S.M."/>
            <person name="Dumas B."/>
            <person name="Fan L."/>
            <person name="Gaulin E."/>
            <person name="Govers F."/>
            <person name="Grenville-Briggs L.J."/>
            <person name="Horner N.R."/>
            <person name="Levin J.Z."/>
            <person name="Mammella M."/>
            <person name="Meijer H.J."/>
            <person name="Morris P."/>
            <person name="Nusbaum C."/>
            <person name="Oome S."/>
            <person name="Phillips A.J."/>
            <person name="van Rooyen D."/>
            <person name="Rzeszutek E."/>
            <person name="Saraiva M."/>
            <person name="Secombes C.J."/>
            <person name="Seidl M.F."/>
            <person name="Snel B."/>
            <person name="Stassen J.H."/>
            <person name="Sykes S."/>
            <person name="Tripathy S."/>
            <person name="van den Berg H."/>
            <person name="Vega-Arreguin J.C."/>
            <person name="Wawra S."/>
            <person name="Young S.K."/>
            <person name="Zeng Q."/>
            <person name="Dieguez-Uribeondo J."/>
            <person name="Russ C."/>
            <person name="Tyler B.M."/>
            <person name="van West P."/>
        </authorList>
    </citation>
    <scope>NUCLEOTIDE SEQUENCE [LARGE SCALE GENOMIC DNA]</scope>
    <source>
        <strain evidence="5 6">CBS 223.65</strain>
    </source>
</reference>
<dbReference type="VEuPathDB" id="FungiDB:SPRG_06273"/>
<dbReference type="Pfam" id="PF00169">
    <property type="entry name" value="PH"/>
    <property type="match status" value="1"/>
</dbReference>
<dbReference type="GO" id="GO:0005737">
    <property type="term" value="C:cytoplasm"/>
    <property type="evidence" value="ECO:0007669"/>
    <property type="project" value="TreeGrafter"/>
</dbReference>
<evidence type="ECO:0000259" key="4">
    <source>
        <dbReference type="PROSITE" id="PS50003"/>
    </source>
</evidence>
<accession>A0A067CBW4</accession>
<evidence type="ECO:0000313" key="6">
    <source>
        <dbReference type="Proteomes" id="UP000030745"/>
    </source>
</evidence>
<dbReference type="KEGG" id="spar:SPRG_06273"/>
<dbReference type="OrthoDB" id="159395at2759"/>
<feature type="region of interest" description="Disordered" evidence="3">
    <location>
        <begin position="205"/>
        <end position="243"/>
    </location>
</feature>
<dbReference type="RefSeq" id="XP_012201049.1">
    <property type="nucleotide sequence ID" value="XM_012345659.1"/>
</dbReference>
<dbReference type="GeneID" id="24128629"/>
<dbReference type="EMBL" id="KK583212">
    <property type="protein sequence ID" value="KDO28224.1"/>
    <property type="molecule type" value="Genomic_DNA"/>
</dbReference>
<dbReference type="InterPro" id="IPR039034">
    <property type="entry name" value="INPP4"/>
</dbReference>
<dbReference type="GO" id="GO:0016316">
    <property type="term" value="F:phosphatidylinositol-3,4-bisphosphate 4-phosphatase activity"/>
    <property type="evidence" value="ECO:0007669"/>
    <property type="project" value="InterPro"/>
</dbReference>
<keyword evidence="2" id="KW-0443">Lipid metabolism</keyword>
<gene>
    <name evidence="5" type="ORF">SPRG_06273</name>
</gene>
<dbReference type="SMART" id="SM00233">
    <property type="entry name" value="PH"/>
    <property type="match status" value="1"/>
</dbReference>
<keyword evidence="1" id="KW-0378">Hydrolase</keyword>
<dbReference type="OMA" id="CNAMRER"/>
<dbReference type="Gene3D" id="2.30.29.30">
    <property type="entry name" value="Pleckstrin-homology domain (PH domain)/Phosphotyrosine-binding domain (PTB)"/>
    <property type="match status" value="1"/>
</dbReference>
<dbReference type="PROSITE" id="PS50003">
    <property type="entry name" value="PH_DOMAIN"/>
    <property type="match status" value="1"/>
</dbReference>
<dbReference type="PANTHER" id="PTHR12187:SF11">
    <property type="entry name" value="PHOSPHATIDYLINOSITOL-3,4-BISPHOSPHATE 4-PHOSPHATASE"/>
    <property type="match status" value="1"/>
</dbReference>
<evidence type="ECO:0000256" key="1">
    <source>
        <dbReference type="ARBA" id="ARBA00022801"/>
    </source>
</evidence>
<name>A0A067CBW4_SAPPC</name>
<sequence>MAAPAKATTPRLHVTDSGKIQDQYYHAQASSRTMGLLMRRSMDHRRSKQSKHKRAEDRFTDAEIAFAGELTKQGSFWRTWRKRYFILRRDRPMLCYYSSSKELTKLGEMTLDADTIIEPVESSSSSCFFSIKTKHRKLIVNASDGGDAYMRAWIDALNVAVESCRTTVPFAFKNATPISDHDSASVRGRKSSGALDIVRPSLTSLASDAPPPIMPSIIHTTDFAPPSPRRASSSREASPDYRSSVPTFSPAFFAQLPPRPQDESLSMRRARSLNELLNRTRVARASDSGSNDSNAKPAPTLIASSWTERNHSASFLSRTAATEAADHRGFGLQCQSLSLVHIRPPDALHFAISFGSIEKVPHSVPLLVVLSVLNWEPDDASSKKQAMTEVARTEVERTNHLRPCGDRLVRDFQGLVALPLFLLEPRIVLQLDVYIVSNETTEALKHHKLLGYFTIAATDLVADSDDGTPLLMDLRHDGRSTTNILGSRNFLVLEQVATPPPYALAHGFTFATHQFLADTAETSPPNEPPLTDEPRVGPRAATDVLLSEEMSASYCSLTVVRAYVQMLQTRNATRIAETRDIIRNMEARDVQRSVMTSPHASDAAVVFADTDDDVEKSYTTYLEVRARLIELNKLQSTYESMERRYSALVSMVDDGAEHGITSCLKRSTMKKDPSVEFMPTNLVCHLLRASLPNHDEIVWSTITHGCAAAHLLGFKDGGLRRLLQNGRSLQEDQIEYRLDVVLCQLLSVIAAAFLSYVQLAADDVHDVSGARLRMLPRVGFLLDIESLLSTAGNEKGMLEDMAEGVKYVNQNAVYFQITPAASPSGHCISMATDEGGAIVLQVALPSVLFAKLPLSFHAQPRIQVHAVLFTQGINERQSVANTVGDTSVQEDINVESMVTLAAYVEQYVTLGVSHEPSLLPLAEIQSQLALVVTAVESQKKSLKNVNVLVDSSYLCRLVGAGRTTCCKSGKDRTAMSVTLELTRLLVDVVGVKQGMCLCQAMRERGVRRTNVLVNTGKTMYAFNSLQLKCLPACYKPPVATANANVAS</sequence>
<dbReference type="InterPro" id="IPR001849">
    <property type="entry name" value="PH_domain"/>
</dbReference>
<evidence type="ECO:0000256" key="2">
    <source>
        <dbReference type="ARBA" id="ARBA00023098"/>
    </source>
</evidence>